<proteinExistence type="predicted"/>
<protein>
    <submittedName>
        <fullName evidence="1">Uncharacterized protein</fullName>
    </submittedName>
</protein>
<comment type="caution">
    <text evidence="1">The sequence shown here is derived from an EMBL/GenBank/DDBJ whole genome shotgun (WGS) entry which is preliminary data.</text>
</comment>
<sequence length="139" mass="15888">MEDLILTSKCHKRYENGVPVMGLQHGERILAITKSDFRKLMKGAPVIPDKGYLVRMLNADIKDANGNYQEMMQPKLMQLVSDTVNKIELRGVTLKIMGVTGINFNDYAITLHLVNQKVTKCILHMLDRNIDIEYLDIQQ</sequence>
<name>A0ABX9DQM4_9BACT</name>
<evidence type="ECO:0000313" key="1">
    <source>
        <dbReference type="EMBL" id="RAS45171.1"/>
    </source>
</evidence>
<evidence type="ECO:0000313" key="2">
    <source>
        <dbReference type="Proteomes" id="UP000249852"/>
    </source>
</evidence>
<keyword evidence="2" id="KW-1185">Reference proteome</keyword>
<reference evidence="1 2" key="1">
    <citation type="submission" date="2018-06" db="EMBL/GenBank/DDBJ databases">
        <title>Genomic Encyclopedia of Archaeal and Bacterial Type Strains, Phase II (KMG-II): from individual species to whole genera.</title>
        <authorList>
            <person name="Goeker M."/>
        </authorList>
    </citation>
    <scope>NUCLEOTIDE SEQUENCE [LARGE SCALE GENOMIC DNA]</scope>
    <source>
        <strain evidence="1 2">DSM 18710</strain>
    </source>
</reference>
<dbReference type="RefSeq" id="WP_006043834.1">
    <property type="nucleotide sequence ID" value="NZ_CAUSQN010000049.1"/>
</dbReference>
<dbReference type="Proteomes" id="UP000249852">
    <property type="component" value="Unassembled WGS sequence"/>
</dbReference>
<organism evidence="1 2">
    <name type="scientific">Prevotella pallens</name>
    <dbReference type="NCBI Taxonomy" id="60133"/>
    <lineage>
        <taxon>Bacteria</taxon>
        <taxon>Pseudomonadati</taxon>
        <taxon>Bacteroidota</taxon>
        <taxon>Bacteroidia</taxon>
        <taxon>Bacteroidales</taxon>
        <taxon>Prevotellaceae</taxon>
        <taxon>Prevotella</taxon>
    </lineage>
</organism>
<accession>A0ABX9DQM4</accession>
<dbReference type="EMBL" id="QLTQ01000012">
    <property type="protein sequence ID" value="RAS45171.1"/>
    <property type="molecule type" value="Genomic_DNA"/>
</dbReference>
<gene>
    <name evidence="1" type="ORF">BC673_11214</name>
</gene>